<dbReference type="HOGENOM" id="CLU_1170102_0_0_11"/>
<feature type="compositionally biased region" description="Basic and acidic residues" evidence="1">
    <location>
        <begin position="75"/>
        <end position="86"/>
    </location>
</feature>
<dbReference type="KEGG" id="sco:SCO4933"/>
<accession>Q9AD77</accession>
<protein>
    <submittedName>
        <fullName evidence="2">Uncharacterized protein</fullName>
    </submittedName>
</protein>
<dbReference type="PATRIC" id="fig|100226.15.peg.5013"/>
<name>Q9AD77_STRCO</name>
<evidence type="ECO:0000313" key="3">
    <source>
        <dbReference type="Proteomes" id="UP000001973"/>
    </source>
</evidence>
<dbReference type="InParanoid" id="Q9AD77"/>
<dbReference type="AlphaFoldDB" id="Q9AD77"/>
<reference evidence="2 3" key="1">
    <citation type="journal article" date="1996" name="Mol. Microbiol.">
        <title>A set of ordered cosmids and a detailed genetic and physical map for the 8 Mb Streptomyces coelicolor A3(2) chromosome.</title>
        <authorList>
            <person name="Redenbach M."/>
            <person name="Kieser H.M."/>
            <person name="Denapaite D."/>
            <person name="Eichner A."/>
            <person name="Cullum J."/>
            <person name="Kinashi H."/>
            <person name="Hopwood D.A."/>
        </authorList>
    </citation>
    <scope>NUCLEOTIDE SEQUENCE [LARGE SCALE GENOMIC DNA]</scope>
    <source>
        <strain evidence="3">ATCC BAA-471 / A3(2) / M145</strain>
    </source>
</reference>
<dbReference type="Proteomes" id="UP000001973">
    <property type="component" value="Chromosome"/>
</dbReference>
<gene>
    <name evidence="2" type="ordered locus">SCO4933</name>
    <name evidence="2" type="ORF">SCK13.25</name>
</gene>
<sequence>MLSKLPVSASRVVPSPVAVVAVVSVEASAEAALAWAVTCGDGFAAADSSTGVSGVAFADGTNHRAHSRPPAEAAVSKERRADDTEYRSPCGAGELAVWADVSERRGSQESHGSGRPYAPGMSTPETSRFVRIRVELVLEIDDEEAVTGAALQALADDTDLSDAERADSERAVTEDTAEALAHLVDPFDLVSVVPGVELQQASWSSEQIDYDPDSPEWDLDEDDGGENDPEDEEMTVG</sequence>
<reference evidence="2 3" key="2">
    <citation type="journal article" date="2002" name="Nature">
        <title>Complete genome sequence of the model actinomycete Streptomyces coelicolor A3(2).</title>
        <authorList>
            <person name="Bentley S.D."/>
            <person name="Chater K.F."/>
            <person name="Cerdeno-Tarraga A.M."/>
            <person name="Challis G.L."/>
            <person name="Thomson N.R."/>
            <person name="James K.D."/>
            <person name="Harris D.E."/>
            <person name="Quail M.A."/>
            <person name="Kieser H."/>
            <person name="Harper D."/>
            <person name="Bateman A."/>
            <person name="Brown S."/>
            <person name="Chandra G."/>
            <person name="Chen C.W."/>
            <person name="Collins M."/>
            <person name="Cronin A."/>
            <person name="Fraser A."/>
            <person name="Goble A."/>
            <person name="Hidalgo J."/>
            <person name="Hornsby T."/>
            <person name="Howarth S."/>
            <person name="Huang C.H."/>
            <person name="Kieser T."/>
            <person name="Larke L."/>
            <person name="Murphy L."/>
            <person name="Oliver K."/>
            <person name="O'Neil S."/>
            <person name="Rabbinowitsch E."/>
            <person name="Rajandream M.A."/>
            <person name="Rutherford K."/>
            <person name="Rutter S."/>
            <person name="Seeger K."/>
            <person name="Saunders D."/>
            <person name="Sharp S."/>
            <person name="Squares R."/>
            <person name="Squares S."/>
            <person name="Taylor K."/>
            <person name="Warren T."/>
            <person name="Wietzorrek A."/>
            <person name="Woodward J."/>
            <person name="Barrell B.G."/>
            <person name="Parkhill J."/>
            <person name="Hopwood D.A."/>
        </authorList>
    </citation>
    <scope>NUCLEOTIDE SEQUENCE [LARGE SCALE GENOMIC DNA]</scope>
    <source>
        <strain evidence="3">ATCC BAA-471 / A3(2) / M145</strain>
    </source>
</reference>
<keyword evidence="3" id="KW-1185">Reference proteome</keyword>
<dbReference type="OrthoDB" id="3854400at2"/>
<dbReference type="EMBL" id="AL939121">
    <property type="protein sequence ID" value="CAD30923.1"/>
    <property type="molecule type" value="Genomic_DNA"/>
</dbReference>
<dbReference type="eggNOG" id="ENOG5034647">
    <property type="taxonomic scope" value="Bacteria"/>
</dbReference>
<evidence type="ECO:0000313" key="2">
    <source>
        <dbReference type="EMBL" id="CAD30923.1"/>
    </source>
</evidence>
<feature type="region of interest" description="Disordered" evidence="1">
    <location>
        <begin position="61"/>
        <end position="87"/>
    </location>
</feature>
<evidence type="ECO:0000256" key="1">
    <source>
        <dbReference type="SAM" id="MobiDB-lite"/>
    </source>
</evidence>
<dbReference type="EMBL" id="AL645882">
    <property type="protein sequence ID" value="CAD30923.1"/>
    <property type="molecule type" value="Genomic_DNA"/>
</dbReference>
<feature type="region of interest" description="Disordered" evidence="1">
    <location>
        <begin position="202"/>
        <end position="237"/>
    </location>
</feature>
<proteinExistence type="predicted"/>
<feature type="compositionally biased region" description="Acidic residues" evidence="1">
    <location>
        <begin position="208"/>
        <end position="237"/>
    </location>
</feature>
<organism evidence="2 3">
    <name type="scientific">Streptomyces coelicolor (strain ATCC BAA-471 / A3(2) / M145)</name>
    <dbReference type="NCBI Taxonomy" id="100226"/>
    <lineage>
        <taxon>Bacteria</taxon>
        <taxon>Bacillati</taxon>
        <taxon>Actinomycetota</taxon>
        <taxon>Actinomycetes</taxon>
        <taxon>Kitasatosporales</taxon>
        <taxon>Streptomycetaceae</taxon>
        <taxon>Streptomyces</taxon>
        <taxon>Streptomyces albidoflavus group</taxon>
    </lineage>
</organism>
<dbReference type="PaxDb" id="100226-SCO4933"/>
<dbReference type="STRING" id="100226.gene:17762582"/>
<feature type="region of interest" description="Disordered" evidence="1">
    <location>
        <begin position="102"/>
        <end position="124"/>
    </location>
</feature>